<keyword evidence="3" id="KW-1185">Reference proteome</keyword>
<feature type="compositionally biased region" description="Basic and acidic residues" evidence="1">
    <location>
        <begin position="262"/>
        <end position="281"/>
    </location>
</feature>
<gene>
    <name evidence="2" type="ORF">IFM89_032328</name>
</gene>
<feature type="compositionally biased region" description="Basic and acidic residues" evidence="1">
    <location>
        <begin position="477"/>
        <end position="502"/>
    </location>
</feature>
<dbReference type="CDD" id="cd00403">
    <property type="entry name" value="Ribosomal_L1"/>
    <property type="match status" value="1"/>
</dbReference>
<feature type="region of interest" description="Disordered" evidence="1">
    <location>
        <begin position="262"/>
        <end position="289"/>
    </location>
</feature>
<accession>A0A835ID89</accession>
<protein>
    <recommendedName>
        <fullName evidence="4">Ribosomal protein L1</fullName>
    </recommendedName>
</protein>
<feature type="region of interest" description="Disordered" evidence="1">
    <location>
        <begin position="466"/>
        <end position="505"/>
    </location>
</feature>
<dbReference type="InterPro" id="IPR028364">
    <property type="entry name" value="Ribosomal_uL1/biogenesis"/>
</dbReference>
<dbReference type="InterPro" id="IPR016095">
    <property type="entry name" value="Ribosomal_uL1_3-a/b-sand"/>
</dbReference>
<dbReference type="InterPro" id="IPR050257">
    <property type="entry name" value="eL8/uL1-like"/>
</dbReference>
<evidence type="ECO:0000256" key="1">
    <source>
        <dbReference type="SAM" id="MobiDB-lite"/>
    </source>
</evidence>
<dbReference type="Proteomes" id="UP000631114">
    <property type="component" value="Unassembled WGS sequence"/>
</dbReference>
<evidence type="ECO:0000313" key="3">
    <source>
        <dbReference type="Proteomes" id="UP000631114"/>
    </source>
</evidence>
<dbReference type="InterPro" id="IPR023674">
    <property type="entry name" value="Ribosomal_uL1-like"/>
</dbReference>
<organism evidence="2 3">
    <name type="scientific">Coptis chinensis</name>
    <dbReference type="NCBI Taxonomy" id="261450"/>
    <lineage>
        <taxon>Eukaryota</taxon>
        <taxon>Viridiplantae</taxon>
        <taxon>Streptophyta</taxon>
        <taxon>Embryophyta</taxon>
        <taxon>Tracheophyta</taxon>
        <taxon>Spermatophyta</taxon>
        <taxon>Magnoliopsida</taxon>
        <taxon>Ranunculales</taxon>
        <taxon>Ranunculaceae</taxon>
        <taxon>Coptidoideae</taxon>
        <taxon>Coptis</taxon>
    </lineage>
</organism>
<feature type="region of interest" description="Disordered" evidence="1">
    <location>
        <begin position="581"/>
        <end position="625"/>
    </location>
</feature>
<comment type="caution">
    <text evidence="2">The sequence shown here is derived from an EMBL/GenBank/DDBJ whole genome shotgun (WGS) entry which is preliminary data.</text>
</comment>
<feature type="region of interest" description="Disordered" evidence="1">
    <location>
        <begin position="355"/>
        <end position="390"/>
    </location>
</feature>
<dbReference type="PANTHER" id="PTHR23105">
    <property type="entry name" value="RIBOSOMAL PROTEIN L7AE FAMILY MEMBER"/>
    <property type="match status" value="1"/>
</dbReference>
<proteinExistence type="predicted"/>
<dbReference type="OrthoDB" id="10251727at2759"/>
<sequence length="655" mass="73541">MALEDPSSNLNPTTIGKAVDALLKYNKSQTKNKKAQLLEHDDFIYLILTLKKIPPKGRTNPYKIPLPSPFHPFDSSQELCLIIDDRSKTKFSLTSEAAKKKVQAENIPVSKVLKFSKLKSDYKPFEAKRKLCTSYDMFFADKRIIPLLPRQLGKEFFKKKKIPIPVDLSHKNWKEQIKRACEAALFYLRTGTCSVIKIGKVLQERNEIVDNVVAAVKGIVEIVQEVGNVRSLHLKLSESLVLPVYQTVPDIGMKIAGVEKREEKMDVDSQGESEKEGEKSRKSMKLKKGKKGRIHEIQYLDNNVDEMLDDVLSDDEDDEINVNALVEVLDKKRKKSESAQMELVLKEVNDEKQLKKTPKLKKGEAAKKKKKKNVVASDSNGGEQEIDDEAVGNISVPSDLKRKKKIKVGKTDSGVRSRTPKNYSKVVFDMFHIVNLHLMEPRLLDKILSKEPEKAMEFQANLPRYKSSLMEGSGNDGDEKSLKKPETEPSGMEEERVVRENESEGDSVSRAVSIEYVDVGDNAEKVTEDKDSFVEAVRPVEVEEAGSSTTEVVSSHPIDKVVLISEEMIQVLEDNPAVKTGDSSVTGLLPEKNEDKLVSSRDAIVETSDEPKESDSIEVPQNQELENVPFTQPLVQRTTWNSCCGLFDVLSGSNR</sequence>
<dbReference type="Pfam" id="PF00687">
    <property type="entry name" value="Ribosomal_L1"/>
    <property type="match status" value="1"/>
</dbReference>
<dbReference type="AlphaFoldDB" id="A0A835ID89"/>
<dbReference type="Gene3D" id="3.40.50.790">
    <property type="match status" value="1"/>
</dbReference>
<name>A0A835ID89_9MAGN</name>
<dbReference type="GO" id="GO:0003723">
    <property type="term" value="F:RNA binding"/>
    <property type="evidence" value="ECO:0007669"/>
    <property type="project" value="InterPro"/>
</dbReference>
<dbReference type="EMBL" id="JADFTS010000003">
    <property type="protein sequence ID" value="KAF9616775.1"/>
    <property type="molecule type" value="Genomic_DNA"/>
</dbReference>
<evidence type="ECO:0000313" key="2">
    <source>
        <dbReference type="EMBL" id="KAF9616775.1"/>
    </source>
</evidence>
<reference evidence="2 3" key="1">
    <citation type="submission" date="2020-10" db="EMBL/GenBank/DDBJ databases">
        <title>The Coptis chinensis genome and diversification of protoberbering-type alkaloids.</title>
        <authorList>
            <person name="Wang B."/>
            <person name="Shu S."/>
            <person name="Song C."/>
            <person name="Liu Y."/>
        </authorList>
    </citation>
    <scope>NUCLEOTIDE SEQUENCE [LARGE SCALE GENOMIC DNA]</scope>
    <source>
        <strain evidence="2">HL-2020</strain>
        <tissue evidence="2">Leaf</tissue>
    </source>
</reference>
<dbReference type="SUPFAM" id="SSF56808">
    <property type="entry name" value="Ribosomal protein L1"/>
    <property type="match status" value="1"/>
</dbReference>
<evidence type="ECO:0008006" key="4">
    <source>
        <dbReference type="Google" id="ProtNLM"/>
    </source>
</evidence>
<dbReference type="FunFam" id="3.40.50.790:FF:000012">
    <property type="entry name" value="Ribosomal protein L1p/L10e family"/>
    <property type="match status" value="1"/>
</dbReference>